<name>A0A225DV64_9BACT</name>
<dbReference type="CDD" id="cd05015">
    <property type="entry name" value="SIS_PGI_1"/>
    <property type="match status" value="1"/>
</dbReference>
<comment type="catalytic activity">
    <reaction evidence="8 9">
        <text>alpha-D-glucose 6-phosphate = beta-D-fructose 6-phosphate</text>
        <dbReference type="Rhea" id="RHEA:11816"/>
        <dbReference type="ChEBI" id="CHEBI:57634"/>
        <dbReference type="ChEBI" id="CHEBI:58225"/>
        <dbReference type="EC" id="5.3.1.9"/>
    </reaction>
</comment>
<dbReference type="GO" id="GO:0006096">
    <property type="term" value="P:glycolytic process"/>
    <property type="evidence" value="ECO:0007669"/>
    <property type="project" value="UniProtKB-UniPathway"/>
</dbReference>
<dbReference type="PANTHER" id="PTHR11469:SF1">
    <property type="entry name" value="GLUCOSE-6-PHOSPHATE ISOMERASE"/>
    <property type="match status" value="1"/>
</dbReference>
<dbReference type="PROSITE" id="PS51463">
    <property type="entry name" value="P_GLUCOSE_ISOMERASE_3"/>
    <property type="match status" value="1"/>
</dbReference>
<keyword evidence="4 9" id="KW-0312">Gluconeogenesis</keyword>
<dbReference type="Pfam" id="PF00342">
    <property type="entry name" value="PGI"/>
    <property type="match status" value="2"/>
</dbReference>
<evidence type="ECO:0000256" key="4">
    <source>
        <dbReference type="ARBA" id="ARBA00022432"/>
    </source>
</evidence>
<dbReference type="RefSeq" id="WP_088256012.1">
    <property type="nucleotide sequence ID" value="NZ_NIDE01000007.1"/>
</dbReference>
<accession>A0A225DV64</accession>
<dbReference type="Gene3D" id="3.40.50.10490">
    <property type="entry name" value="Glucose-6-phosphate isomerase like protein, domain 1"/>
    <property type="match status" value="2"/>
</dbReference>
<keyword evidence="5" id="KW-0963">Cytoplasm</keyword>
<evidence type="ECO:0000313" key="10">
    <source>
        <dbReference type="EMBL" id="OWK41059.1"/>
    </source>
</evidence>
<evidence type="ECO:0000256" key="6">
    <source>
        <dbReference type="ARBA" id="ARBA00023152"/>
    </source>
</evidence>
<protein>
    <recommendedName>
        <fullName evidence="3 9">Glucose-6-phosphate isomerase</fullName>
        <ecNumber evidence="3 9">5.3.1.9</ecNumber>
    </recommendedName>
</protein>
<dbReference type="InterPro" id="IPR001672">
    <property type="entry name" value="G6P_Isomerase"/>
</dbReference>
<dbReference type="PROSITE" id="PS00765">
    <property type="entry name" value="P_GLUCOSE_ISOMERASE_1"/>
    <property type="match status" value="1"/>
</dbReference>
<proteinExistence type="inferred from homology"/>
<dbReference type="PANTHER" id="PTHR11469">
    <property type="entry name" value="GLUCOSE-6-PHOSPHATE ISOMERASE"/>
    <property type="match status" value="1"/>
</dbReference>
<organism evidence="10 11">
    <name type="scientific">Fimbriiglobus ruber</name>
    <dbReference type="NCBI Taxonomy" id="1908690"/>
    <lineage>
        <taxon>Bacteria</taxon>
        <taxon>Pseudomonadati</taxon>
        <taxon>Planctomycetota</taxon>
        <taxon>Planctomycetia</taxon>
        <taxon>Gemmatales</taxon>
        <taxon>Gemmataceae</taxon>
        <taxon>Fimbriiglobus</taxon>
    </lineage>
</organism>
<dbReference type="InterPro" id="IPR018189">
    <property type="entry name" value="Phosphoglucose_isomerase_CS"/>
</dbReference>
<dbReference type="FunFam" id="3.40.50.10490:FF:000016">
    <property type="entry name" value="Glucose-6-phosphate isomerase"/>
    <property type="match status" value="1"/>
</dbReference>
<evidence type="ECO:0000256" key="1">
    <source>
        <dbReference type="ARBA" id="ARBA00004926"/>
    </source>
</evidence>
<dbReference type="GO" id="GO:0051156">
    <property type="term" value="P:glucose 6-phosphate metabolic process"/>
    <property type="evidence" value="ECO:0007669"/>
    <property type="project" value="TreeGrafter"/>
</dbReference>
<dbReference type="CDD" id="cd05016">
    <property type="entry name" value="SIS_PGI_2"/>
    <property type="match status" value="1"/>
</dbReference>
<comment type="caution">
    <text evidence="10">The sequence shown here is derived from an EMBL/GenBank/DDBJ whole genome shotgun (WGS) entry which is preliminary data.</text>
</comment>
<evidence type="ECO:0000256" key="8">
    <source>
        <dbReference type="ARBA" id="ARBA00029321"/>
    </source>
</evidence>
<comment type="pathway">
    <text evidence="1 9">Carbohydrate degradation; glycolysis; D-glyceraldehyde 3-phosphate and glycerone phosphate from D-glucose: step 2/4.</text>
</comment>
<dbReference type="InterPro" id="IPR046348">
    <property type="entry name" value="SIS_dom_sf"/>
</dbReference>
<dbReference type="GO" id="GO:0097367">
    <property type="term" value="F:carbohydrate derivative binding"/>
    <property type="evidence" value="ECO:0007669"/>
    <property type="project" value="InterPro"/>
</dbReference>
<evidence type="ECO:0000256" key="2">
    <source>
        <dbReference type="ARBA" id="ARBA00006604"/>
    </source>
</evidence>
<dbReference type="GO" id="GO:0048029">
    <property type="term" value="F:monosaccharide binding"/>
    <property type="evidence" value="ECO:0007669"/>
    <property type="project" value="TreeGrafter"/>
</dbReference>
<evidence type="ECO:0000313" key="11">
    <source>
        <dbReference type="Proteomes" id="UP000214646"/>
    </source>
</evidence>
<dbReference type="InterPro" id="IPR035482">
    <property type="entry name" value="SIS_PGI_2"/>
</dbReference>
<dbReference type="EMBL" id="NIDE01000007">
    <property type="protein sequence ID" value="OWK41059.1"/>
    <property type="molecule type" value="Genomic_DNA"/>
</dbReference>
<dbReference type="Proteomes" id="UP000214646">
    <property type="component" value="Unassembled WGS sequence"/>
</dbReference>
<dbReference type="GO" id="GO:0005829">
    <property type="term" value="C:cytosol"/>
    <property type="evidence" value="ECO:0007669"/>
    <property type="project" value="TreeGrafter"/>
</dbReference>
<dbReference type="SUPFAM" id="SSF53697">
    <property type="entry name" value="SIS domain"/>
    <property type="match status" value="1"/>
</dbReference>
<dbReference type="OrthoDB" id="140919at2"/>
<sequence length="501" mass="55386">MQLPDESIEYDYKRLVAPPPEPWTPLAELQAKNFLSPERLEPMRTLLNAVRGQVAAERELQNPPAKLLPLQPGFIDLPQKMLDQLRRKGDASELGKINRISARLRENCDRVVVLGIGGSYLGARALFDALCHTYHNELPPKMRMGKPRLYFEGNNFDNDSLQDLLELLENTCVEPDLPAERWGIVVASKSGGTLETAAAYRAVRAEAAKYYGPKSPLLRQMIVPVTGPKGKLRDLARAEGHTDDDILTVPDDVGGRFSVFTAAGLLPAAIVGLDIRAILLGAAAMTKRFLEEPFDRNPVLQFAAVNHLMNEEYHKSTRVLGVWTKKLESVGQWYDQLLAESLGKTGRGPTPLTTVLSRDLHSRGQQLQDGARDKVVNNLFVRTNRHPPIMVGMSDRNEDDLNGISRKGYPDLLQAAFQGTSQGYLETARPSADLVLPVLTEHTIGQLLQMLMLATVVEGRLANINPYGQPGVEVYKKNMMAVLKATPNLPKGEVRDQAKGV</sequence>
<evidence type="ECO:0000256" key="9">
    <source>
        <dbReference type="RuleBase" id="RU000612"/>
    </source>
</evidence>
<dbReference type="GO" id="GO:0006094">
    <property type="term" value="P:gluconeogenesis"/>
    <property type="evidence" value="ECO:0007669"/>
    <property type="project" value="UniProtKB-KW"/>
</dbReference>
<dbReference type="AlphaFoldDB" id="A0A225DV64"/>
<evidence type="ECO:0000256" key="7">
    <source>
        <dbReference type="ARBA" id="ARBA00023235"/>
    </source>
</evidence>
<keyword evidence="6 9" id="KW-0324">Glycolysis</keyword>
<keyword evidence="7 9" id="KW-0413">Isomerase</keyword>
<dbReference type="PRINTS" id="PR00662">
    <property type="entry name" value="G6PISOMERASE"/>
</dbReference>
<comment type="similarity">
    <text evidence="2 9">Belongs to the GPI family.</text>
</comment>
<gene>
    <name evidence="10" type="ORF">FRUB_04951</name>
</gene>
<evidence type="ECO:0000256" key="5">
    <source>
        <dbReference type="ARBA" id="ARBA00022490"/>
    </source>
</evidence>
<dbReference type="EC" id="5.3.1.9" evidence="3 9"/>
<dbReference type="GO" id="GO:0004347">
    <property type="term" value="F:glucose-6-phosphate isomerase activity"/>
    <property type="evidence" value="ECO:0007669"/>
    <property type="project" value="UniProtKB-EC"/>
</dbReference>
<reference evidence="11" key="1">
    <citation type="submission" date="2017-06" db="EMBL/GenBank/DDBJ databases">
        <title>Genome analysis of Fimbriiglobus ruber SP5, the first member of the order Planctomycetales with confirmed chitinolytic capability.</title>
        <authorList>
            <person name="Ravin N.V."/>
            <person name="Rakitin A.L."/>
            <person name="Ivanova A.A."/>
            <person name="Beletsky A.V."/>
            <person name="Kulichevskaya I.S."/>
            <person name="Mardanov A.V."/>
            <person name="Dedysh S.N."/>
        </authorList>
    </citation>
    <scope>NUCLEOTIDE SEQUENCE [LARGE SCALE GENOMIC DNA]</scope>
    <source>
        <strain evidence="11">SP5</strain>
    </source>
</reference>
<dbReference type="InterPro" id="IPR035476">
    <property type="entry name" value="SIS_PGI_1"/>
</dbReference>
<keyword evidence="11" id="KW-1185">Reference proteome</keyword>
<evidence type="ECO:0000256" key="3">
    <source>
        <dbReference type="ARBA" id="ARBA00011952"/>
    </source>
</evidence>
<dbReference type="UniPathway" id="UPA00109">
    <property type="reaction ID" value="UER00181"/>
</dbReference>